<dbReference type="FunFam" id="3.10.580.10:FF:000002">
    <property type="entry name" value="Magnesium/cobalt efflux protein CorC"/>
    <property type="match status" value="1"/>
</dbReference>
<dbReference type="Proteomes" id="UP000032668">
    <property type="component" value="Unassembled WGS sequence"/>
</dbReference>
<dbReference type="RefSeq" id="WP_048879453.1">
    <property type="nucleotide sequence ID" value="NZ_BANC01000071.1"/>
</dbReference>
<accession>A0A0D6PH09</accession>
<dbReference type="SUPFAM" id="SSF56176">
    <property type="entry name" value="FAD-binding/transporter-associated domain-like"/>
    <property type="match status" value="1"/>
</dbReference>
<keyword evidence="3" id="KW-1003">Cell membrane</keyword>
<dbReference type="GO" id="GO:0005886">
    <property type="term" value="C:plasma membrane"/>
    <property type="evidence" value="ECO:0007669"/>
    <property type="project" value="UniProtKB-SubCell"/>
</dbReference>
<feature type="domain" description="CBS" evidence="12">
    <location>
        <begin position="219"/>
        <end position="280"/>
    </location>
</feature>
<dbReference type="CDD" id="cd04590">
    <property type="entry name" value="CBS_pair_CorC_HlyC_assoc"/>
    <property type="match status" value="1"/>
</dbReference>
<keyword evidence="4 10" id="KW-0812">Transmembrane</keyword>
<dbReference type="Gene3D" id="3.10.580.10">
    <property type="entry name" value="CBS-domain"/>
    <property type="match status" value="1"/>
</dbReference>
<evidence type="ECO:0000256" key="6">
    <source>
        <dbReference type="ARBA" id="ARBA00022989"/>
    </source>
</evidence>
<dbReference type="InterPro" id="IPR016169">
    <property type="entry name" value="FAD-bd_PCMH_sub2"/>
</dbReference>
<dbReference type="InterPro" id="IPR005170">
    <property type="entry name" value="Transptr-assoc_dom"/>
</dbReference>
<evidence type="ECO:0000256" key="9">
    <source>
        <dbReference type="PROSITE-ProRule" id="PRU00703"/>
    </source>
</evidence>
<comment type="caution">
    <text evidence="14">The sequence shown here is derived from an EMBL/GenBank/DDBJ whole genome shotgun (WGS) entry which is preliminary data.</text>
</comment>
<dbReference type="InterPro" id="IPR051676">
    <property type="entry name" value="UPF0053_domain"/>
</dbReference>
<dbReference type="PANTHER" id="PTHR43099">
    <property type="entry name" value="UPF0053 PROTEIN YRKA"/>
    <property type="match status" value="1"/>
</dbReference>
<keyword evidence="8 10" id="KW-0472">Membrane</keyword>
<name>A0A0D6PH09_9PROT</name>
<dbReference type="STRING" id="1120923.SAMN02746095_02198"/>
<organism evidence="14 15">
    <name type="scientific">Acidocella aminolytica 101 = DSM 11237</name>
    <dbReference type="NCBI Taxonomy" id="1120923"/>
    <lineage>
        <taxon>Bacteria</taxon>
        <taxon>Pseudomonadati</taxon>
        <taxon>Pseudomonadota</taxon>
        <taxon>Alphaproteobacteria</taxon>
        <taxon>Acetobacterales</taxon>
        <taxon>Acidocellaceae</taxon>
        <taxon>Acidocella</taxon>
    </lineage>
</organism>
<evidence type="ECO:0000259" key="12">
    <source>
        <dbReference type="PROSITE" id="PS51371"/>
    </source>
</evidence>
<dbReference type="PROSITE" id="PS51846">
    <property type="entry name" value="CNNM"/>
    <property type="match status" value="1"/>
</dbReference>
<evidence type="ECO:0000256" key="2">
    <source>
        <dbReference type="ARBA" id="ARBA00006446"/>
    </source>
</evidence>
<dbReference type="InterPro" id="IPR036318">
    <property type="entry name" value="FAD-bd_PCMH-like_sf"/>
</dbReference>
<dbReference type="InterPro" id="IPR002550">
    <property type="entry name" value="CNNM"/>
</dbReference>
<feature type="domain" description="CBS" evidence="12">
    <location>
        <begin position="284"/>
        <end position="341"/>
    </location>
</feature>
<feature type="transmembrane region" description="Helical" evidence="11">
    <location>
        <begin position="95"/>
        <end position="115"/>
    </location>
</feature>
<sequence>MPLIFQLTVLALLVLLNGAFALAELALVSSRRAMLTLMERQAIRGATRARMLADDPESFLPTTQFGITLIGILTGVFGGDQLGERLQGPLRKIPLLAPYAGPLGVIITVIVITYLTLVFGELVPKQLALRHPERLAVLVAGPISVLAKTAAPAIWALRKTTDLVLRLFGPTSEDRRGVSEEELKALLVEGAETGVLETEERDIIERVLRLADKPVRAIMTPRTEIAWIDRSAAREDIIAQLRAAAHSRFVVCDGSVDNVAGIILAKDVLDRLLAKQEGPIISTVLRQPMAIPDSVSALDALERLKADSLGMALVFDEYGSFEGVVTAADVLEAIVGDAEDSGPSSYIEPLPDSAYELDGLTPIDETQARLHLPDLPRAGGYHTLGGLILALLLRPAAKGDAILFGGWKFEVMAMDGRRIDRVKVTKEGAE</sequence>
<proteinExistence type="inferred from homology"/>
<dbReference type="SMART" id="SM01091">
    <property type="entry name" value="CorC_HlyC"/>
    <property type="match status" value="1"/>
</dbReference>
<dbReference type="PANTHER" id="PTHR43099:SF2">
    <property type="entry name" value="UPF0053 PROTEIN YRKA"/>
    <property type="match status" value="1"/>
</dbReference>
<evidence type="ECO:0000256" key="7">
    <source>
        <dbReference type="ARBA" id="ARBA00023122"/>
    </source>
</evidence>
<dbReference type="SUPFAM" id="SSF54631">
    <property type="entry name" value="CBS-domain pair"/>
    <property type="match status" value="1"/>
</dbReference>
<evidence type="ECO:0000256" key="10">
    <source>
        <dbReference type="PROSITE-ProRule" id="PRU01193"/>
    </source>
</evidence>
<keyword evidence="15" id="KW-1185">Reference proteome</keyword>
<evidence type="ECO:0000256" key="11">
    <source>
        <dbReference type="SAM" id="Phobius"/>
    </source>
</evidence>
<dbReference type="InterPro" id="IPR046342">
    <property type="entry name" value="CBS_dom_sf"/>
</dbReference>
<protein>
    <submittedName>
        <fullName evidence="14">Hemolysin/magnesium/cobalt transporter CorC/HlyC</fullName>
    </submittedName>
</protein>
<evidence type="ECO:0000256" key="3">
    <source>
        <dbReference type="ARBA" id="ARBA00022475"/>
    </source>
</evidence>
<feature type="domain" description="CNNM transmembrane" evidence="13">
    <location>
        <begin position="1"/>
        <end position="200"/>
    </location>
</feature>
<evidence type="ECO:0000313" key="14">
    <source>
        <dbReference type="EMBL" id="GAN81065.1"/>
    </source>
</evidence>
<dbReference type="Pfam" id="PF00571">
    <property type="entry name" value="CBS"/>
    <property type="match status" value="1"/>
</dbReference>
<keyword evidence="6 10" id="KW-1133">Transmembrane helix</keyword>
<keyword evidence="7 9" id="KW-0129">CBS domain</keyword>
<evidence type="ECO:0000256" key="1">
    <source>
        <dbReference type="ARBA" id="ARBA00004651"/>
    </source>
</evidence>
<dbReference type="Pfam" id="PF01595">
    <property type="entry name" value="CNNM"/>
    <property type="match status" value="1"/>
</dbReference>
<feature type="transmembrane region" description="Helical" evidence="11">
    <location>
        <begin position="135"/>
        <end position="157"/>
    </location>
</feature>
<dbReference type="InterPro" id="IPR000644">
    <property type="entry name" value="CBS_dom"/>
</dbReference>
<keyword evidence="5" id="KW-0677">Repeat</keyword>
<dbReference type="AlphaFoldDB" id="A0A0D6PH09"/>
<evidence type="ECO:0000313" key="15">
    <source>
        <dbReference type="Proteomes" id="UP000032668"/>
    </source>
</evidence>
<dbReference type="Pfam" id="PF03471">
    <property type="entry name" value="CorC_HlyC"/>
    <property type="match status" value="1"/>
</dbReference>
<comment type="similarity">
    <text evidence="2">Belongs to the UPF0053 family. Hemolysin C subfamily.</text>
</comment>
<dbReference type="PROSITE" id="PS51371">
    <property type="entry name" value="CBS"/>
    <property type="match status" value="2"/>
</dbReference>
<evidence type="ECO:0000259" key="13">
    <source>
        <dbReference type="PROSITE" id="PS51846"/>
    </source>
</evidence>
<dbReference type="GO" id="GO:0050660">
    <property type="term" value="F:flavin adenine dinucleotide binding"/>
    <property type="evidence" value="ECO:0007669"/>
    <property type="project" value="InterPro"/>
</dbReference>
<gene>
    <name evidence="14" type="ORF">Aam_073_007</name>
</gene>
<dbReference type="InterPro" id="IPR044751">
    <property type="entry name" value="Ion_transp-like_CBS"/>
</dbReference>
<evidence type="ECO:0000256" key="8">
    <source>
        <dbReference type="ARBA" id="ARBA00023136"/>
    </source>
</evidence>
<dbReference type="OrthoDB" id="9805314at2"/>
<evidence type="ECO:0000256" key="4">
    <source>
        <dbReference type="ARBA" id="ARBA00022692"/>
    </source>
</evidence>
<dbReference type="EMBL" id="BANC01000071">
    <property type="protein sequence ID" value="GAN81065.1"/>
    <property type="molecule type" value="Genomic_DNA"/>
</dbReference>
<evidence type="ECO:0000256" key="5">
    <source>
        <dbReference type="ARBA" id="ARBA00022737"/>
    </source>
</evidence>
<dbReference type="SMART" id="SM00116">
    <property type="entry name" value="CBS"/>
    <property type="match status" value="2"/>
</dbReference>
<feature type="transmembrane region" description="Helical" evidence="11">
    <location>
        <begin position="65"/>
        <end position="83"/>
    </location>
</feature>
<reference evidence="14 15" key="1">
    <citation type="submission" date="2012-11" db="EMBL/GenBank/DDBJ databases">
        <title>Whole genome sequence of Acidocella aminolytica 101 = DSM 11237.</title>
        <authorList>
            <person name="Azuma Y."/>
            <person name="Higashiura N."/>
            <person name="Hirakawa H."/>
            <person name="Matsushita K."/>
        </authorList>
    </citation>
    <scope>NUCLEOTIDE SEQUENCE [LARGE SCALE GENOMIC DNA]</scope>
    <source>
        <strain evidence="15">101 / DSM 11237</strain>
    </source>
</reference>
<comment type="subcellular location">
    <subcellularLocation>
        <location evidence="1">Cell membrane</location>
        <topology evidence="1">Multi-pass membrane protein</topology>
    </subcellularLocation>
</comment>
<dbReference type="Gene3D" id="3.30.465.10">
    <property type="match status" value="1"/>
</dbReference>